<evidence type="ECO:0000313" key="6">
    <source>
        <dbReference type="Proteomes" id="UP000464657"/>
    </source>
</evidence>
<comment type="similarity">
    <text evidence="1 3">Belongs to the thiolase-like superfamily. Beta-ketoacyl-ACP synthases family.</text>
</comment>
<dbReference type="EC" id="4.1.1.87" evidence="5"/>
<dbReference type="GO" id="GO:0004315">
    <property type="term" value="F:3-oxoacyl-[acyl-carrier-protein] synthase activity"/>
    <property type="evidence" value="ECO:0007669"/>
    <property type="project" value="TreeGrafter"/>
</dbReference>
<keyword evidence="5" id="KW-0456">Lyase</keyword>
<dbReference type="InterPro" id="IPR016039">
    <property type="entry name" value="Thiolase-like"/>
</dbReference>
<dbReference type="RefSeq" id="WP_160128816.1">
    <property type="nucleotide sequence ID" value="NZ_CP019288.1"/>
</dbReference>
<dbReference type="Pfam" id="PF00109">
    <property type="entry name" value="ketoacyl-synt"/>
    <property type="match status" value="1"/>
</dbReference>
<keyword evidence="6" id="KW-1185">Reference proteome</keyword>
<feature type="domain" description="Ketosynthase family 3 (KS3)" evidence="4">
    <location>
        <begin position="4"/>
        <end position="423"/>
    </location>
</feature>
<dbReference type="PANTHER" id="PTHR11712:SF336">
    <property type="entry name" value="3-OXOACYL-[ACYL-CARRIER-PROTEIN] SYNTHASE, MITOCHONDRIAL"/>
    <property type="match status" value="1"/>
</dbReference>
<dbReference type="GO" id="GO:0005829">
    <property type="term" value="C:cytosol"/>
    <property type="evidence" value="ECO:0007669"/>
    <property type="project" value="TreeGrafter"/>
</dbReference>
<dbReference type="CDD" id="cd00834">
    <property type="entry name" value="KAS_I_II"/>
    <property type="match status" value="1"/>
</dbReference>
<dbReference type="InterPro" id="IPR014030">
    <property type="entry name" value="Ketoacyl_synth_N"/>
</dbReference>
<dbReference type="EMBL" id="CP019288">
    <property type="protein sequence ID" value="QHI36088.1"/>
    <property type="molecule type" value="Genomic_DNA"/>
</dbReference>
<dbReference type="Gene3D" id="3.40.47.10">
    <property type="match status" value="2"/>
</dbReference>
<dbReference type="Proteomes" id="UP000464657">
    <property type="component" value="Chromosome"/>
</dbReference>
<evidence type="ECO:0000256" key="1">
    <source>
        <dbReference type="ARBA" id="ARBA00008467"/>
    </source>
</evidence>
<dbReference type="InterPro" id="IPR014031">
    <property type="entry name" value="Ketoacyl_synth_C"/>
</dbReference>
<dbReference type="SMART" id="SM00825">
    <property type="entry name" value="PKS_KS"/>
    <property type="match status" value="1"/>
</dbReference>
<dbReference type="GO" id="GO:0006633">
    <property type="term" value="P:fatty acid biosynthetic process"/>
    <property type="evidence" value="ECO:0007669"/>
    <property type="project" value="TreeGrafter"/>
</dbReference>
<dbReference type="InterPro" id="IPR000794">
    <property type="entry name" value="Beta-ketoacyl_synthase"/>
</dbReference>
<evidence type="ECO:0000256" key="2">
    <source>
        <dbReference type="ARBA" id="ARBA00022679"/>
    </source>
</evidence>
<organism evidence="5 6">
    <name type="scientific">Kordia antarctica</name>
    <dbReference type="NCBI Taxonomy" id="1218801"/>
    <lineage>
        <taxon>Bacteria</taxon>
        <taxon>Pseudomonadati</taxon>
        <taxon>Bacteroidota</taxon>
        <taxon>Flavobacteriia</taxon>
        <taxon>Flavobacteriales</taxon>
        <taxon>Flavobacteriaceae</taxon>
        <taxon>Kordia</taxon>
    </lineage>
</organism>
<protein>
    <submittedName>
        <fullName evidence="5">Polyketide biosynthesis malonyl-ACP decarboxylase PksF</fullName>
        <ecNumber evidence="5">4.1.1.87</ecNumber>
    </submittedName>
</protein>
<evidence type="ECO:0000256" key="3">
    <source>
        <dbReference type="RuleBase" id="RU003694"/>
    </source>
</evidence>
<sequence>MQTNSSIGITGMGIISSIGDNLTSFSASLKQGTSGIKHVNLSSEPKLSVNIAAKIQDFSFVEKLKNIQNIPEEMFAKAKRLGQRAPFGIQTSILSALQAWEQARLFESTTSSEKIGLVIAGQNSTQNYQYDLISQFKENPEYLSPRYALEFLETNQVGVLSELFDIEGEGFVVGGASATGNVGIIKGHQLIQLGIVDVCLVVGVVADLSPIDIQGFINIGAMGGKKYSNQPEKACRPFDENHEGFIYGQASVSIILESETSATKRAVSSLANIKGYAFILDKNSSANPNMNGEVKAMLLALERAGVEASNINYINTHGSSSPLGDKTEAEAIHKVFESHASNIFLNSTKVLTGHCLYSAGLVEVVATVVQMREGFLHPNINLETPIRNDLQFCGTKTINFQATIAMSNSFGFGGINTSIVLEKN</sequence>
<reference evidence="5 6" key="1">
    <citation type="journal article" date="2013" name="Int. J. Syst. Evol. Microbiol.">
        <title>Kordia antarctica sp. nov., isolated from Antarctic seawater.</title>
        <authorList>
            <person name="Baek K."/>
            <person name="Choi A."/>
            <person name="Kang I."/>
            <person name="Lee K."/>
            <person name="Cho J.C."/>
        </authorList>
    </citation>
    <scope>NUCLEOTIDE SEQUENCE [LARGE SCALE GENOMIC DNA]</scope>
    <source>
        <strain evidence="5 6">IMCC3317</strain>
    </source>
</reference>
<evidence type="ECO:0000259" key="4">
    <source>
        <dbReference type="PROSITE" id="PS52004"/>
    </source>
</evidence>
<dbReference type="PROSITE" id="PS52004">
    <property type="entry name" value="KS3_2"/>
    <property type="match status" value="1"/>
</dbReference>
<dbReference type="OrthoDB" id="9808669at2"/>
<dbReference type="PANTHER" id="PTHR11712">
    <property type="entry name" value="POLYKETIDE SYNTHASE-RELATED"/>
    <property type="match status" value="1"/>
</dbReference>
<gene>
    <name evidence="5" type="primary">pksF</name>
    <name evidence="5" type="ORF">IMCC3317_14420</name>
</gene>
<dbReference type="SUPFAM" id="SSF53901">
    <property type="entry name" value="Thiolase-like"/>
    <property type="match status" value="2"/>
</dbReference>
<name>A0A7L4ZH96_9FLAO</name>
<evidence type="ECO:0000313" key="5">
    <source>
        <dbReference type="EMBL" id="QHI36088.1"/>
    </source>
</evidence>
<dbReference type="GO" id="GO:0016829">
    <property type="term" value="F:lyase activity"/>
    <property type="evidence" value="ECO:0007669"/>
    <property type="project" value="UniProtKB-KW"/>
</dbReference>
<dbReference type="Pfam" id="PF02801">
    <property type="entry name" value="Ketoacyl-synt_C"/>
    <property type="match status" value="1"/>
</dbReference>
<dbReference type="InterPro" id="IPR020841">
    <property type="entry name" value="PKS_Beta-ketoAc_synthase_dom"/>
</dbReference>
<dbReference type="NCBIfam" id="NF005490">
    <property type="entry name" value="PRK07103.1"/>
    <property type="match status" value="1"/>
</dbReference>
<keyword evidence="2 3" id="KW-0808">Transferase</keyword>
<dbReference type="AlphaFoldDB" id="A0A7L4ZH96"/>
<proteinExistence type="inferred from homology"/>
<accession>A0A7L4ZH96</accession>
<dbReference type="KEGG" id="kan:IMCC3317_14420"/>